<accession>A0ABS1XAI9</accession>
<sequence length="49" mass="5495">MSAIKIMALFCHLCSKRRAVTQVSLLPDWLRLPLNAKRAAKRGPFGTAR</sequence>
<dbReference type="Proteomes" id="UP000644195">
    <property type="component" value="Unassembled WGS sequence"/>
</dbReference>
<dbReference type="RefSeq" id="WP_203009746.1">
    <property type="nucleotide sequence ID" value="NZ_JAEVFO010000023.1"/>
</dbReference>
<evidence type="ECO:0000313" key="1">
    <source>
        <dbReference type="EMBL" id="MBM0138510.1"/>
    </source>
</evidence>
<gene>
    <name evidence="1" type="ORF">JHZ66_06770</name>
</gene>
<evidence type="ECO:0000313" key="2">
    <source>
        <dbReference type="Proteomes" id="UP000644195"/>
    </source>
</evidence>
<reference evidence="1 2" key="1">
    <citation type="submission" date="2020-12" db="EMBL/GenBank/DDBJ databases">
        <title>Genome of Pca MAFF 106156.</title>
        <authorList>
            <person name="Fujikawa T."/>
            <person name="Inoue Y."/>
        </authorList>
    </citation>
    <scope>NUCLEOTIDE SEQUENCE [LARGE SCALE GENOMIC DNA]</scope>
    <source>
        <strain evidence="1 2">MAFF 106156</strain>
    </source>
</reference>
<dbReference type="EMBL" id="JAEVFO010000023">
    <property type="protein sequence ID" value="MBM0138510.1"/>
    <property type="molecule type" value="Genomic_DNA"/>
</dbReference>
<protein>
    <submittedName>
        <fullName evidence="1">Uncharacterized protein</fullName>
    </submittedName>
</protein>
<comment type="caution">
    <text evidence="1">The sequence shown here is derived from an EMBL/GenBank/DDBJ whole genome shotgun (WGS) entry which is preliminary data.</text>
</comment>
<name>A0ABS1XAI9_PSEC1</name>
<proteinExistence type="predicted"/>
<organism evidence="1 2">
    <name type="scientific">Pseudomonas cannabina pv. alisalensis</name>
    <dbReference type="NCBI Taxonomy" id="757414"/>
    <lineage>
        <taxon>Bacteria</taxon>
        <taxon>Pseudomonadati</taxon>
        <taxon>Pseudomonadota</taxon>
        <taxon>Gammaproteobacteria</taxon>
        <taxon>Pseudomonadales</taxon>
        <taxon>Pseudomonadaceae</taxon>
        <taxon>Pseudomonas</taxon>
    </lineage>
</organism>
<keyword evidence="2" id="KW-1185">Reference proteome</keyword>